<dbReference type="EMBL" id="ADZU01000015">
    <property type="protein sequence ID" value="EFS92989.1"/>
    <property type="molecule type" value="Genomic_DNA"/>
</dbReference>
<evidence type="ECO:0000313" key="2">
    <source>
        <dbReference type="Proteomes" id="UP000003179"/>
    </source>
</evidence>
<gene>
    <name evidence="1" type="ORF">HMPREF9607_00840</name>
</gene>
<comment type="caution">
    <text evidence="1">The sequence shown here is derived from an EMBL/GenBank/DDBJ whole genome shotgun (WGS) entry which is preliminary data.</text>
</comment>
<proteinExistence type="predicted"/>
<dbReference type="Proteomes" id="UP000003179">
    <property type="component" value="Unassembled WGS sequence"/>
</dbReference>
<sequence length="39" mass="4449">MRHVFRYGSYLGQEDLTNPSRMVVLPEKDGAYRASSSVM</sequence>
<evidence type="ECO:0000313" key="1">
    <source>
        <dbReference type="EMBL" id="EFS92989.1"/>
    </source>
</evidence>
<organism evidence="1 2">
    <name type="scientific">Cutibacterium modestum HL044PA1</name>
    <dbReference type="NCBI Taxonomy" id="765109"/>
    <lineage>
        <taxon>Bacteria</taxon>
        <taxon>Bacillati</taxon>
        <taxon>Actinomycetota</taxon>
        <taxon>Actinomycetes</taxon>
        <taxon>Propionibacteriales</taxon>
        <taxon>Propionibacteriaceae</taxon>
        <taxon>Cutibacterium</taxon>
        <taxon>Cutibacterium modestum</taxon>
    </lineage>
</organism>
<reference evidence="1" key="1">
    <citation type="submission" date="2010-08" db="EMBL/GenBank/DDBJ databases">
        <authorList>
            <person name="Weinstock G."/>
            <person name="Sodergren E."/>
            <person name="Clifton S."/>
            <person name="Fulton L."/>
            <person name="Fulton B."/>
            <person name="Courtney L."/>
            <person name="Fronick C."/>
            <person name="Harrison M."/>
            <person name="Strong C."/>
            <person name="Farmer C."/>
            <person name="Delahaunty K."/>
            <person name="Markovic C."/>
            <person name="Hall O."/>
            <person name="Minx P."/>
            <person name="Tomlinson C."/>
            <person name="Mitreva M."/>
            <person name="Hou S."/>
            <person name="Chen J."/>
            <person name="Wollam A."/>
            <person name="Pepin K.H."/>
            <person name="Johnson M."/>
            <person name="Bhonagiri V."/>
            <person name="Zhang X."/>
            <person name="Suruliraj S."/>
            <person name="Warren W."/>
            <person name="Chinwalla A."/>
            <person name="Mardis E.R."/>
            <person name="Wilson R.K."/>
        </authorList>
    </citation>
    <scope>NUCLEOTIDE SEQUENCE [LARGE SCALE GENOMIC DNA]</scope>
    <source>
        <strain evidence="1">HL044PA1</strain>
    </source>
</reference>
<accession>A0ABP2KAF3</accession>
<keyword evidence="2" id="KW-1185">Reference proteome</keyword>
<name>A0ABP2KAF3_9ACTN</name>
<protein>
    <submittedName>
        <fullName evidence="1">Uncharacterized protein</fullName>
    </submittedName>
</protein>